<evidence type="ECO:0000313" key="1">
    <source>
        <dbReference type="EMBL" id="AXH94722.1"/>
    </source>
</evidence>
<evidence type="ECO:0000313" key="3">
    <source>
        <dbReference type="Proteomes" id="UP000253958"/>
    </source>
</evidence>
<reference evidence="2 4" key="3">
    <citation type="submission" date="2019-09" db="EMBL/GenBank/DDBJ databases">
        <title>High taxonomic diversity of Micromonospora strains isolated from Medicago sativa nodules in different geographical locations.</title>
        <authorList>
            <person name="Martinez-Hidalgo P."/>
            <person name="Flores-Felix J.D."/>
            <person name="Velazquez E."/>
            <person name="Brau L."/>
            <person name="Trujillo M.E."/>
            <person name="Martinez-Molina E."/>
        </authorList>
    </citation>
    <scope>NUCLEOTIDE SEQUENCE [LARGE SCALE GENOMIC DNA]</scope>
    <source>
        <strain evidence="2 4">ALFB5</strain>
    </source>
</reference>
<sequence>MRDRARCAASGRGSEWLAQPGSTVSGVFTLEGLPRWRGCGTSLQPVRGARSAGLPGGPAVASWAAVDAEDVEQLVLEPAAPAPNLVADAAPEELGPSSAACLSPVLLGGRAQDLSMIWPL</sequence>
<proteinExistence type="predicted"/>
<evidence type="ECO:0000313" key="4">
    <source>
        <dbReference type="Proteomes" id="UP000471364"/>
    </source>
</evidence>
<organism evidence="1 3">
    <name type="scientific">Micromonospora aurantiaca</name>
    <name type="common">nom. illeg.</name>
    <dbReference type="NCBI Taxonomy" id="47850"/>
    <lineage>
        <taxon>Bacteria</taxon>
        <taxon>Bacillati</taxon>
        <taxon>Actinomycetota</taxon>
        <taxon>Actinomycetes</taxon>
        <taxon>Micromonosporales</taxon>
        <taxon>Micromonosporaceae</taxon>
        <taxon>Micromonospora</taxon>
    </lineage>
</organism>
<dbReference type="AlphaFoldDB" id="A0A3M9KC30"/>
<dbReference type="Proteomes" id="UP000253958">
    <property type="component" value="Chromosome"/>
</dbReference>
<evidence type="ECO:0000313" key="2">
    <source>
        <dbReference type="EMBL" id="KAB1116613.1"/>
    </source>
</evidence>
<dbReference type="EMBL" id="CP031263">
    <property type="protein sequence ID" value="AXH94722.1"/>
    <property type="molecule type" value="Genomic_DNA"/>
</dbReference>
<protein>
    <submittedName>
        <fullName evidence="1">Uncharacterized protein</fullName>
    </submittedName>
</protein>
<accession>A0A3M9KC30</accession>
<dbReference type="EMBL" id="WAAR01000039">
    <property type="protein sequence ID" value="KAB1116613.1"/>
    <property type="molecule type" value="Genomic_DNA"/>
</dbReference>
<reference evidence="1 3" key="2">
    <citation type="submission" date="2018-08" db="EMBL/GenBank/DDBJ databases">
        <title>Streptomyces kandeliansis sp. nov., an endophytic bacterium isolated from mangrove plant.</title>
        <authorList>
            <person name="Wang R."/>
        </authorList>
    </citation>
    <scope>NUCLEOTIDE SEQUENCE [LARGE SCALE GENOMIC DNA]</scope>
    <source>
        <strain evidence="1">110B</strain>
        <strain evidence="3">H14(2018)</strain>
    </source>
</reference>
<name>A0A3M9KC30_9ACTN</name>
<gene>
    <name evidence="1" type="ORF">DVH21_29430</name>
    <name evidence="2" type="ORF">F6X54_11185</name>
</gene>
<dbReference type="Proteomes" id="UP000471364">
    <property type="component" value="Unassembled WGS sequence"/>
</dbReference>
<reference evidence="1 3" key="1">
    <citation type="submission" date="2018-07" db="EMBL/GenBank/DDBJ databases">
        <authorList>
            <person name="Ye Y."/>
        </authorList>
    </citation>
    <scope>NUCLEOTIDE SEQUENCE [LARGE SCALE GENOMIC DNA]</scope>
    <source>
        <strain evidence="1">110B</strain>
        <strain evidence="3">H14(2018)</strain>
    </source>
</reference>
<keyword evidence="4" id="KW-1185">Reference proteome</keyword>